<evidence type="ECO:0000313" key="4">
    <source>
        <dbReference type="Proteomes" id="UP001165082"/>
    </source>
</evidence>
<name>A0A9W6Z8T5_9STRA</name>
<sequence>MPPLSAPAAPATPATKRRLLSTLTVEEVGFLLVALGLDKHVDNFSRFGIDGVVLAALKTEKDLEGELGVGSHVQRLNLLSHIKDWTDKKGVPSDLIAPKVFERSRALSELDVHETCRLLEAIELPGVREKALDFRLDGHMLSVITEDDLKKELKVESRLQRSKLLKKVGEYNINGVPASIIADPEDRTRAARADTYDERTTLDERPTFDERPTDLTVEDSKLAHK</sequence>
<comment type="caution">
    <text evidence="3">The sequence shown here is derived from an EMBL/GenBank/DDBJ whole genome shotgun (WGS) entry which is preliminary data.</text>
</comment>
<dbReference type="Pfam" id="PF07647">
    <property type="entry name" value="SAM_2"/>
    <property type="match status" value="2"/>
</dbReference>
<organism evidence="3 4">
    <name type="scientific">Triparma retinervis</name>
    <dbReference type="NCBI Taxonomy" id="2557542"/>
    <lineage>
        <taxon>Eukaryota</taxon>
        <taxon>Sar</taxon>
        <taxon>Stramenopiles</taxon>
        <taxon>Ochrophyta</taxon>
        <taxon>Bolidophyceae</taxon>
        <taxon>Parmales</taxon>
        <taxon>Triparmaceae</taxon>
        <taxon>Triparma</taxon>
    </lineage>
</organism>
<dbReference type="Gene3D" id="1.10.150.50">
    <property type="entry name" value="Transcription Factor, Ets-1"/>
    <property type="match status" value="2"/>
</dbReference>
<evidence type="ECO:0000256" key="1">
    <source>
        <dbReference type="SAM" id="MobiDB-lite"/>
    </source>
</evidence>
<dbReference type="SUPFAM" id="SSF47769">
    <property type="entry name" value="SAM/Pointed domain"/>
    <property type="match status" value="2"/>
</dbReference>
<reference evidence="3" key="1">
    <citation type="submission" date="2022-07" db="EMBL/GenBank/DDBJ databases">
        <title>Genome analysis of Parmales, a sister group of diatoms, reveals the evolutionary specialization of diatoms from phago-mixotrophs to photoautotrophs.</title>
        <authorList>
            <person name="Ban H."/>
            <person name="Sato S."/>
            <person name="Yoshikawa S."/>
            <person name="Kazumasa Y."/>
            <person name="Nakamura Y."/>
            <person name="Ichinomiya M."/>
            <person name="Saitoh K."/>
            <person name="Sato N."/>
            <person name="Blanc-Mathieu R."/>
            <person name="Endo H."/>
            <person name="Kuwata A."/>
            <person name="Ogata H."/>
        </authorList>
    </citation>
    <scope>NUCLEOTIDE SEQUENCE</scope>
</reference>
<dbReference type="InterPro" id="IPR013761">
    <property type="entry name" value="SAM/pointed_sf"/>
</dbReference>
<keyword evidence="4" id="KW-1185">Reference proteome</keyword>
<dbReference type="InterPro" id="IPR001660">
    <property type="entry name" value="SAM"/>
</dbReference>
<dbReference type="SMART" id="SM00454">
    <property type="entry name" value="SAM"/>
    <property type="match status" value="2"/>
</dbReference>
<dbReference type="EMBL" id="BRXZ01001850">
    <property type="protein sequence ID" value="GMH47801.1"/>
    <property type="molecule type" value="Genomic_DNA"/>
</dbReference>
<feature type="region of interest" description="Disordered" evidence="1">
    <location>
        <begin position="185"/>
        <end position="225"/>
    </location>
</feature>
<dbReference type="OrthoDB" id="202764at2759"/>
<dbReference type="CDD" id="cd09487">
    <property type="entry name" value="SAM_superfamily"/>
    <property type="match status" value="1"/>
</dbReference>
<evidence type="ECO:0000313" key="3">
    <source>
        <dbReference type="EMBL" id="GMH47801.1"/>
    </source>
</evidence>
<evidence type="ECO:0000259" key="2">
    <source>
        <dbReference type="SMART" id="SM00454"/>
    </source>
</evidence>
<accession>A0A9W6Z8T5</accession>
<proteinExistence type="predicted"/>
<protein>
    <recommendedName>
        <fullName evidence="2">SAM domain-containing protein</fullName>
    </recommendedName>
</protein>
<feature type="domain" description="SAM" evidence="2">
    <location>
        <begin position="20"/>
        <end position="88"/>
    </location>
</feature>
<gene>
    <name evidence="3" type="ORF">TrRE_jg7924</name>
</gene>
<dbReference type="Proteomes" id="UP001165082">
    <property type="component" value="Unassembled WGS sequence"/>
</dbReference>
<feature type="domain" description="SAM" evidence="2">
    <location>
        <begin position="107"/>
        <end position="174"/>
    </location>
</feature>
<dbReference type="AlphaFoldDB" id="A0A9W6Z8T5"/>